<dbReference type="RefSeq" id="WP_345675207.1">
    <property type="nucleotide sequence ID" value="NZ_BAABHS010000006.1"/>
</dbReference>
<evidence type="ECO:0000256" key="1">
    <source>
        <dbReference type="SAM" id="MobiDB-lite"/>
    </source>
</evidence>
<protein>
    <submittedName>
        <fullName evidence="2">Uncharacterized protein</fullName>
    </submittedName>
</protein>
<name>A0ABP9H3D7_9ACTN</name>
<dbReference type="EMBL" id="BAABHS010000006">
    <property type="protein sequence ID" value="GAA4959023.1"/>
    <property type="molecule type" value="Genomic_DNA"/>
</dbReference>
<organism evidence="2 3">
    <name type="scientific">Yinghuangia aomiensis</name>
    <dbReference type="NCBI Taxonomy" id="676205"/>
    <lineage>
        <taxon>Bacteria</taxon>
        <taxon>Bacillati</taxon>
        <taxon>Actinomycetota</taxon>
        <taxon>Actinomycetes</taxon>
        <taxon>Kitasatosporales</taxon>
        <taxon>Streptomycetaceae</taxon>
        <taxon>Yinghuangia</taxon>
    </lineage>
</organism>
<feature type="region of interest" description="Disordered" evidence="1">
    <location>
        <begin position="1"/>
        <end position="45"/>
    </location>
</feature>
<feature type="region of interest" description="Disordered" evidence="1">
    <location>
        <begin position="57"/>
        <end position="77"/>
    </location>
</feature>
<sequence length="126" mass="13322">MPVVRITRRGRPTPRRRDRSAARPSAWSREPLYGRDGATPGGGLPGLVAAVLRRPRGNAGPAAREPWPGPADTLTDAQRGGRTCVACDTPHPTLRPIGRLASGTPVFACRPCRTAALRAGSADRTP</sequence>
<proteinExistence type="predicted"/>
<keyword evidence="3" id="KW-1185">Reference proteome</keyword>
<gene>
    <name evidence="2" type="ORF">GCM10023205_22310</name>
</gene>
<evidence type="ECO:0000313" key="3">
    <source>
        <dbReference type="Proteomes" id="UP001500466"/>
    </source>
</evidence>
<reference evidence="3" key="1">
    <citation type="journal article" date="2019" name="Int. J. Syst. Evol. Microbiol.">
        <title>The Global Catalogue of Microorganisms (GCM) 10K type strain sequencing project: providing services to taxonomists for standard genome sequencing and annotation.</title>
        <authorList>
            <consortium name="The Broad Institute Genomics Platform"/>
            <consortium name="The Broad Institute Genome Sequencing Center for Infectious Disease"/>
            <person name="Wu L."/>
            <person name="Ma J."/>
        </authorList>
    </citation>
    <scope>NUCLEOTIDE SEQUENCE [LARGE SCALE GENOMIC DNA]</scope>
    <source>
        <strain evidence="3">JCM 17986</strain>
    </source>
</reference>
<comment type="caution">
    <text evidence="2">The sequence shown here is derived from an EMBL/GenBank/DDBJ whole genome shotgun (WGS) entry which is preliminary data.</text>
</comment>
<accession>A0ABP9H3D7</accession>
<dbReference type="Proteomes" id="UP001500466">
    <property type="component" value="Unassembled WGS sequence"/>
</dbReference>
<feature type="compositionally biased region" description="Basic residues" evidence="1">
    <location>
        <begin position="1"/>
        <end position="18"/>
    </location>
</feature>
<evidence type="ECO:0000313" key="2">
    <source>
        <dbReference type="EMBL" id="GAA4959023.1"/>
    </source>
</evidence>